<keyword evidence="1" id="KW-0732">Signal</keyword>
<dbReference type="AlphaFoldDB" id="A0A840VGF2"/>
<evidence type="ECO:0000313" key="3">
    <source>
        <dbReference type="Proteomes" id="UP000557717"/>
    </source>
</evidence>
<feature type="signal peptide" evidence="1">
    <location>
        <begin position="1"/>
        <end position="23"/>
    </location>
</feature>
<evidence type="ECO:0008006" key="4">
    <source>
        <dbReference type="Google" id="ProtNLM"/>
    </source>
</evidence>
<name>A0A840VGF2_9BACT</name>
<organism evidence="2 3">
    <name type="scientific">Haloferula luteola</name>
    <dbReference type="NCBI Taxonomy" id="595692"/>
    <lineage>
        <taxon>Bacteria</taxon>
        <taxon>Pseudomonadati</taxon>
        <taxon>Verrucomicrobiota</taxon>
        <taxon>Verrucomicrobiia</taxon>
        <taxon>Verrucomicrobiales</taxon>
        <taxon>Verrucomicrobiaceae</taxon>
        <taxon>Haloferula</taxon>
    </lineage>
</organism>
<evidence type="ECO:0000256" key="1">
    <source>
        <dbReference type="SAM" id="SignalP"/>
    </source>
</evidence>
<dbReference type="RefSeq" id="WP_221285203.1">
    <property type="nucleotide sequence ID" value="NZ_JACHFD010000017.1"/>
</dbReference>
<sequence length="167" mass="17801">MMSPFRLLTAASLVATMAMTSCATVFNRPVQPVKVTSEPSGMSFTVKTPDGEVVGQGVTPGEVRLKTSSAYFRPATYQFEFRRGGKLIGTRTLTGELSGWYVGNVLIGGLIGMIVIDPLSGAMFTLPNDVHQSGAPLASIEMTEGRSLAVVSIDTLSSDERARLVRL</sequence>
<protein>
    <recommendedName>
        <fullName evidence="4">Lipoprotein</fullName>
    </recommendedName>
</protein>
<feature type="chain" id="PRO_5032609591" description="Lipoprotein" evidence="1">
    <location>
        <begin position="24"/>
        <end position="167"/>
    </location>
</feature>
<proteinExistence type="predicted"/>
<keyword evidence="3" id="KW-1185">Reference proteome</keyword>
<comment type="caution">
    <text evidence="2">The sequence shown here is derived from an EMBL/GenBank/DDBJ whole genome shotgun (WGS) entry which is preliminary data.</text>
</comment>
<reference evidence="2 3" key="1">
    <citation type="submission" date="2020-08" db="EMBL/GenBank/DDBJ databases">
        <title>Genomic Encyclopedia of Type Strains, Phase IV (KMG-IV): sequencing the most valuable type-strain genomes for metagenomic binning, comparative biology and taxonomic classification.</title>
        <authorList>
            <person name="Goeker M."/>
        </authorList>
    </citation>
    <scope>NUCLEOTIDE SEQUENCE [LARGE SCALE GENOMIC DNA]</scope>
    <source>
        <strain evidence="2 3">YC6886</strain>
    </source>
</reference>
<dbReference type="Proteomes" id="UP000557717">
    <property type="component" value="Unassembled WGS sequence"/>
</dbReference>
<dbReference type="PROSITE" id="PS51257">
    <property type="entry name" value="PROKAR_LIPOPROTEIN"/>
    <property type="match status" value="1"/>
</dbReference>
<evidence type="ECO:0000313" key="2">
    <source>
        <dbReference type="EMBL" id="MBB5352910.1"/>
    </source>
</evidence>
<gene>
    <name evidence="2" type="ORF">HNR46_003159</name>
</gene>
<dbReference type="EMBL" id="JACHFD010000017">
    <property type="protein sequence ID" value="MBB5352910.1"/>
    <property type="molecule type" value="Genomic_DNA"/>
</dbReference>
<accession>A0A840VGF2</accession>